<protein>
    <submittedName>
        <fullName evidence="3">Putative Uncharacterized sugar epimerase yhfK</fullName>
    </submittedName>
</protein>
<dbReference type="HOGENOM" id="CLU_025711_1_0_1"/>
<accession>H0EJW3</accession>
<dbReference type="Proteomes" id="UP000005446">
    <property type="component" value="Unassembled WGS sequence"/>
</dbReference>
<dbReference type="InterPro" id="IPR016040">
    <property type="entry name" value="NAD(P)-bd_dom"/>
</dbReference>
<sequence>MTKILLLGGHGRVSLFMTPKLVARSWNVVSVIRNKDHIPEILEAGKNGPGKVEPLVASIEDVKSVEDAGKIIDGVGGVNWVIWSAGAGGKGGAERTLAIDRDAAIHFIRASIARPSITKFLMVSALSSRRTRAPWWDDDSWNLVDKMNKEILATYYKAKLAADEVLTIEGGKRKGFGWIDLRPGHLTDEPESGRVQIGKTVAKGGVSRADVAEVGARLLEKEGVSGWFDLLGGEKEVGEEVNRVLDAGEDSIEGEDLKVMEENIGKSD</sequence>
<evidence type="ECO:0000259" key="2">
    <source>
        <dbReference type="Pfam" id="PF13460"/>
    </source>
</evidence>
<dbReference type="PANTHER" id="PTHR15020:SF50">
    <property type="entry name" value="UPF0659 PROTEIN YMR090W"/>
    <property type="match status" value="1"/>
</dbReference>
<evidence type="ECO:0000313" key="4">
    <source>
        <dbReference type="Proteomes" id="UP000005446"/>
    </source>
</evidence>
<proteinExistence type="inferred from homology"/>
<dbReference type="OrthoDB" id="10254604at2759"/>
<evidence type="ECO:0000313" key="3">
    <source>
        <dbReference type="EMBL" id="EHL01154.1"/>
    </source>
</evidence>
<dbReference type="EMBL" id="AGUE01000060">
    <property type="protein sequence ID" value="EHL01154.1"/>
    <property type="molecule type" value="Genomic_DNA"/>
</dbReference>
<gene>
    <name evidence="3" type="ORF">M7I_2847</name>
</gene>
<dbReference type="Pfam" id="PF13460">
    <property type="entry name" value="NAD_binding_10"/>
    <property type="match status" value="1"/>
</dbReference>
<feature type="domain" description="NAD(P)-binding" evidence="2">
    <location>
        <begin position="8"/>
        <end position="221"/>
    </location>
</feature>
<dbReference type="InParanoid" id="H0EJW3"/>
<evidence type="ECO:0000256" key="1">
    <source>
        <dbReference type="ARBA" id="ARBA00038376"/>
    </source>
</evidence>
<comment type="similarity">
    <text evidence="1">Belongs to the avfA family.</text>
</comment>
<comment type="caution">
    <text evidence="3">The sequence shown here is derived from an EMBL/GenBank/DDBJ whole genome shotgun (WGS) entry which is preliminary data.</text>
</comment>
<dbReference type="Gene3D" id="3.40.50.720">
    <property type="entry name" value="NAD(P)-binding Rossmann-like Domain"/>
    <property type="match status" value="1"/>
</dbReference>
<reference evidence="3 4" key="1">
    <citation type="journal article" date="2012" name="Eukaryot. Cell">
        <title>Genome sequence of the fungus Glarea lozoyensis: the first genome sequence of a species from the Helotiaceae family.</title>
        <authorList>
            <person name="Youssar L."/>
            <person name="Gruening B.A."/>
            <person name="Erxleben A."/>
            <person name="Guenther S."/>
            <person name="Huettel W."/>
        </authorList>
    </citation>
    <scope>NUCLEOTIDE SEQUENCE [LARGE SCALE GENOMIC DNA]</scope>
    <source>
        <strain evidence="4">ATCC 74030 / MF5533</strain>
    </source>
</reference>
<dbReference type="InterPro" id="IPR036291">
    <property type="entry name" value="NAD(P)-bd_dom_sf"/>
</dbReference>
<dbReference type="SUPFAM" id="SSF51735">
    <property type="entry name" value="NAD(P)-binding Rossmann-fold domains"/>
    <property type="match status" value="1"/>
</dbReference>
<organism evidence="3 4">
    <name type="scientific">Glarea lozoyensis (strain ATCC 74030 / MF5533)</name>
    <dbReference type="NCBI Taxonomy" id="1104152"/>
    <lineage>
        <taxon>Eukaryota</taxon>
        <taxon>Fungi</taxon>
        <taxon>Dikarya</taxon>
        <taxon>Ascomycota</taxon>
        <taxon>Pezizomycotina</taxon>
        <taxon>Leotiomycetes</taxon>
        <taxon>Helotiales</taxon>
        <taxon>Helotiaceae</taxon>
        <taxon>Glarea</taxon>
    </lineage>
</organism>
<name>H0EJW3_GLAL7</name>
<keyword evidence="4" id="KW-1185">Reference proteome</keyword>
<dbReference type="FunCoup" id="H0EJW3">
    <property type="interactions" value="401"/>
</dbReference>
<dbReference type="AlphaFoldDB" id="H0EJW3"/>
<dbReference type="PANTHER" id="PTHR15020">
    <property type="entry name" value="FLAVIN REDUCTASE-RELATED"/>
    <property type="match status" value="1"/>
</dbReference>